<evidence type="ECO:0000256" key="5">
    <source>
        <dbReference type="ARBA" id="ARBA00023163"/>
    </source>
</evidence>
<dbReference type="Pfam" id="PF04858">
    <property type="entry name" value="TH1"/>
    <property type="match status" value="1"/>
</dbReference>
<dbReference type="AlphaFoldDB" id="A0AAE0F784"/>
<proteinExistence type="inferred from homology"/>
<organism evidence="7 8">
    <name type="scientific">Cymbomonas tetramitiformis</name>
    <dbReference type="NCBI Taxonomy" id="36881"/>
    <lineage>
        <taxon>Eukaryota</taxon>
        <taxon>Viridiplantae</taxon>
        <taxon>Chlorophyta</taxon>
        <taxon>Pyramimonadophyceae</taxon>
        <taxon>Pyramimonadales</taxon>
        <taxon>Pyramimonadaceae</taxon>
        <taxon>Cymbomonas</taxon>
    </lineage>
</organism>
<keyword evidence="4" id="KW-0805">Transcription regulation</keyword>
<evidence type="ECO:0000256" key="3">
    <source>
        <dbReference type="ARBA" id="ARBA00022491"/>
    </source>
</evidence>
<dbReference type="GO" id="GO:0003723">
    <property type="term" value="F:RNA binding"/>
    <property type="evidence" value="ECO:0007669"/>
    <property type="project" value="TreeGrafter"/>
</dbReference>
<dbReference type="Proteomes" id="UP001190700">
    <property type="component" value="Unassembled WGS sequence"/>
</dbReference>
<protein>
    <submittedName>
        <fullName evidence="7">Uncharacterized protein</fullName>
    </submittedName>
</protein>
<sequence>MASYFLRQNAELIDCAHNKFCLFGVQVFEHLQNPVQSARLIHTQLLAYMFLGQAGDRSAPAVSYSQVITLSQTRFEQVCKDDRIVMFPAEAGYAQMTTLVCSWLEQATADESTNESRAFDEVHFVSELVKERFDPQRADVVFSDGASVPTWLQDIIKDKSGRTLLYELAEQHNDCLLLSCAIQSIWK</sequence>
<dbReference type="PANTHER" id="PTHR12144">
    <property type="entry name" value="NEGATIVE ELONGATION FACTOR D"/>
    <property type="match status" value="1"/>
</dbReference>
<dbReference type="GO" id="GO:0034244">
    <property type="term" value="P:negative regulation of transcription elongation by RNA polymerase II"/>
    <property type="evidence" value="ECO:0007669"/>
    <property type="project" value="TreeGrafter"/>
</dbReference>
<evidence type="ECO:0000313" key="7">
    <source>
        <dbReference type="EMBL" id="KAK3254348.1"/>
    </source>
</evidence>
<evidence type="ECO:0000256" key="6">
    <source>
        <dbReference type="ARBA" id="ARBA00023242"/>
    </source>
</evidence>
<keyword evidence="6" id="KW-0539">Nucleus</keyword>
<dbReference type="InterPro" id="IPR006942">
    <property type="entry name" value="TH1"/>
</dbReference>
<dbReference type="EMBL" id="LGRX02023703">
    <property type="protein sequence ID" value="KAK3254348.1"/>
    <property type="molecule type" value="Genomic_DNA"/>
</dbReference>
<keyword evidence="3" id="KW-0678">Repressor</keyword>
<dbReference type="PANTHER" id="PTHR12144:SF0">
    <property type="entry name" value="NEGATIVE ELONGATION FACTOR C_D"/>
    <property type="match status" value="1"/>
</dbReference>
<name>A0AAE0F784_9CHLO</name>
<keyword evidence="5" id="KW-0804">Transcription</keyword>
<evidence type="ECO:0000256" key="4">
    <source>
        <dbReference type="ARBA" id="ARBA00023015"/>
    </source>
</evidence>
<comment type="caution">
    <text evidence="7">The sequence shown here is derived from an EMBL/GenBank/DDBJ whole genome shotgun (WGS) entry which is preliminary data.</text>
</comment>
<evidence type="ECO:0000256" key="1">
    <source>
        <dbReference type="ARBA" id="ARBA00004123"/>
    </source>
</evidence>
<accession>A0AAE0F784</accession>
<comment type="similarity">
    <text evidence="2">Belongs to the NELF-D family.</text>
</comment>
<keyword evidence="8" id="KW-1185">Reference proteome</keyword>
<comment type="subcellular location">
    <subcellularLocation>
        <location evidence="1">Nucleus</location>
    </subcellularLocation>
</comment>
<evidence type="ECO:0000313" key="8">
    <source>
        <dbReference type="Proteomes" id="UP001190700"/>
    </source>
</evidence>
<feature type="non-terminal residue" evidence="7">
    <location>
        <position position="187"/>
    </location>
</feature>
<reference evidence="7 8" key="1">
    <citation type="journal article" date="2015" name="Genome Biol. Evol.">
        <title>Comparative Genomics of a Bacterivorous Green Alga Reveals Evolutionary Causalities and Consequences of Phago-Mixotrophic Mode of Nutrition.</title>
        <authorList>
            <person name="Burns J.A."/>
            <person name="Paasch A."/>
            <person name="Narechania A."/>
            <person name="Kim E."/>
        </authorList>
    </citation>
    <scope>NUCLEOTIDE SEQUENCE [LARGE SCALE GENOMIC DNA]</scope>
    <source>
        <strain evidence="7 8">PLY_AMNH</strain>
    </source>
</reference>
<gene>
    <name evidence="7" type="ORF">CYMTET_36436</name>
</gene>
<evidence type="ECO:0000256" key="2">
    <source>
        <dbReference type="ARBA" id="ARBA00005726"/>
    </source>
</evidence>
<dbReference type="GO" id="GO:0032021">
    <property type="term" value="C:NELF complex"/>
    <property type="evidence" value="ECO:0007669"/>
    <property type="project" value="TreeGrafter"/>
</dbReference>